<evidence type="ECO:0000256" key="1">
    <source>
        <dbReference type="ARBA" id="ARBA00009353"/>
    </source>
</evidence>
<dbReference type="Pfam" id="PF01370">
    <property type="entry name" value="Epimerase"/>
    <property type="match status" value="1"/>
</dbReference>
<dbReference type="InterPro" id="IPR036291">
    <property type="entry name" value="NAD(P)-bd_dom_sf"/>
</dbReference>
<dbReference type="RefSeq" id="WP_075037466.1">
    <property type="nucleotide sequence ID" value="NZ_FOSB01000009.1"/>
</dbReference>
<sequence length="301" mass="33198">MKIAITGGTGFVGTVLTEQLKREGHHVYILTRSPEDHTNSEQVTYVGWLKKEHHPEKELPVLDAIVNLAGESLNSGRWTEERKQSIINSRIQATESVIDLIDALPEKPEVLVNASAVGYYGQSNTKTFTEETTEPGKDFLANVVVEWEERASQAAEKGVRTVFVRFGIILGKKGALPKMMLPYKLMIGGNLGSGEQWMSWIHIEDVVGLLDYAIHNKDINGPINGTAPNPKRNKDFGEALGNVLQRPHWLTAPSFALKAALGDMSTLLLDGQCVIPKKAMAHGYAYLYPELTPALKSIVKE</sequence>
<evidence type="ECO:0000313" key="4">
    <source>
        <dbReference type="EMBL" id="SFK24026.1"/>
    </source>
</evidence>
<dbReference type="Pfam" id="PF08338">
    <property type="entry name" value="DUF1731"/>
    <property type="match status" value="1"/>
</dbReference>
<evidence type="ECO:0000259" key="2">
    <source>
        <dbReference type="Pfam" id="PF01370"/>
    </source>
</evidence>
<gene>
    <name evidence="4" type="ORF">SAMN04487936_109174</name>
</gene>
<dbReference type="Proteomes" id="UP000183557">
    <property type="component" value="Unassembled WGS sequence"/>
</dbReference>
<dbReference type="CDD" id="cd05242">
    <property type="entry name" value="SDR_a8"/>
    <property type="match status" value="1"/>
</dbReference>
<dbReference type="AlphaFoldDB" id="A0A1I3XYF2"/>
<dbReference type="PANTHER" id="PTHR11092:SF0">
    <property type="entry name" value="EPIMERASE FAMILY PROTEIN SDR39U1"/>
    <property type="match status" value="1"/>
</dbReference>
<dbReference type="OrthoDB" id="9801773at2"/>
<dbReference type="NCBIfam" id="TIGR01777">
    <property type="entry name" value="yfcH"/>
    <property type="match status" value="1"/>
</dbReference>
<dbReference type="EMBL" id="FOSB01000009">
    <property type="protein sequence ID" value="SFK24026.1"/>
    <property type="molecule type" value="Genomic_DNA"/>
</dbReference>
<dbReference type="InterPro" id="IPR010099">
    <property type="entry name" value="SDR39U1"/>
</dbReference>
<comment type="similarity">
    <text evidence="1">Belongs to the NAD(P)-dependent epimerase/dehydratase family. SDR39U1 subfamily.</text>
</comment>
<dbReference type="InterPro" id="IPR001509">
    <property type="entry name" value="Epimerase_deHydtase"/>
</dbReference>
<evidence type="ECO:0000313" key="5">
    <source>
        <dbReference type="Proteomes" id="UP000183557"/>
    </source>
</evidence>
<reference evidence="5" key="1">
    <citation type="submission" date="2016-10" db="EMBL/GenBank/DDBJ databases">
        <authorList>
            <person name="Varghese N."/>
            <person name="Submissions S."/>
        </authorList>
    </citation>
    <scope>NUCLEOTIDE SEQUENCE [LARGE SCALE GENOMIC DNA]</scope>
    <source>
        <strain evidence="5">CGMCC 1.3704</strain>
    </source>
</reference>
<organism evidence="4 5">
    <name type="scientific">Halobacillus dabanensis</name>
    <dbReference type="NCBI Taxonomy" id="240302"/>
    <lineage>
        <taxon>Bacteria</taxon>
        <taxon>Bacillati</taxon>
        <taxon>Bacillota</taxon>
        <taxon>Bacilli</taxon>
        <taxon>Bacillales</taxon>
        <taxon>Bacillaceae</taxon>
        <taxon>Halobacillus</taxon>
    </lineage>
</organism>
<protein>
    <recommendedName>
        <fullName evidence="6">TIGR01777 family protein</fullName>
    </recommendedName>
</protein>
<feature type="domain" description="NAD-dependent epimerase/dehydratase" evidence="2">
    <location>
        <begin position="3"/>
        <end position="218"/>
    </location>
</feature>
<dbReference type="PANTHER" id="PTHR11092">
    <property type="entry name" value="SUGAR NUCLEOTIDE EPIMERASE RELATED"/>
    <property type="match status" value="1"/>
</dbReference>
<proteinExistence type="inferred from homology"/>
<dbReference type="Gene3D" id="3.40.50.720">
    <property type="entry name" value="NAD(P)-binding Rossmann-like Domain"/>
    <property type="match status" value="1"/>
</dbReference>
<dbReference type="InterPro" id="IPR013549">
    <property type="entry name" value="DUF1731"/>
</dbReference>
<keyword evidence="5" id="KW-1185">Reference proteome</keyword>
<accession>A0A1I3XYF2</accession>
<name>A0A1I3XYF2_HALDA</name>
<evidence type="ECO:0000259" key="3">
    <source>
        <dbReference type="Pfam" id="PF08338"/>
    </source>
</evidence>
<dbReference type="SUPFAM" id="SSF51735">
    <property type="entry name" value="NAD(P)-binding Rossmann-fold domains"/>
    <property type="match status" value="1"/>
</dbReference>
<feature type="domain" description="DUF1731" evidence="3">
    <location>
        <begin position="252"/>
        <end position="298"/>
    </location>
</feature>
<evidence type="ECO:0008006" key="6">
    <source>
        <dbReference type="Google" id="ProtNLM"/>
    </source>
</evidence>